<dbReference type="AlphaFoldDB" id="A0A5B7EFE1"/>
<proteinExistence type="predicted"/>
<keyword evidence="3" id="KW-1185">Reference proteome</keyword>
<feature type="region of interest" description="Disordered" evidence="1">
    <location>
        <begin position="1"/>
        <end position="86"/>
    </location>
</feature>
<evidence type="ECO:0000313" key="2">
    <source>
        <dbReference type="EMBL" id="MPC32188.1"/>
    </source>
</evidence>
<feature type="compositionally biased region" description="Basic and acidic residues" evidence="1">
    <location>
        <begin position="34"/>
        <end position="59"/>
    </location>
</feature>
<gene>
    <name evidence="2" type="ORF">E2C01_025494</name>
</gene>
<feature type="compositionally biased region" description="Basic and acidic residues" evidence="1">
    <location>
        <begin position="1"/>
        <end position="14"/>
    </location>
</feature>
<evidence type="ECO:0000256" key="1">
    <source>
        <dbReference type="SAM" id="MobiDB-lite"/>
    </source>
</evidence>
<organism evidence="2 3">
    <name type="scientific">Portunus trituberculatus</name>
    <name type="common">Swimming crab</name>
    <name type="synonym">Neptunus trituberculatus</name>
    <dbReference type="NCBI Taxonomy" id="210409"/>
    <lineage>
        <taxon>Eukaryota</taxon>
        <taxon>Metazoa</taxon>
        <taxon>Ecdysozoa</taxon>
        <taxon>Arthropoda</taxon>
        <taxon>Crustacea</taxon>
        <taxon>Multicrustacea</taxon>
        <taxon>Malacostraca</taxon>
        <taxon>Eumalacostraca</taxon>
        <taxon>Eucarida</taxon>
        <taxon>Decapoda</taxon>
        <taxon>Pleocyemata</taxon>
        <taxon>Brachyura</taxon>
        <taxon>Eubrachyura</taxon>
        <taxon>Portunoidea</taxon>
        <taxon>Portunidae</taxon>
        <taxon>Portuninae</taxon>
        <taxon>Portunus</taxon>
    </lineage>
</organism>
<reference evidence="2 3" key="1">
    <citation type="submission" date="2019-05" db="EMBL/GenBank/DDBJ databases">
        <title>Another draft genome of Portunus trituberculatus and its Hox gene families provides insights of decapod evolution.</title>
        <authorList>
            <person name="Jeong J.-H."/>
            <person name="Song I."/>
            <person name="Kim S."/>
            <person name="Choi T."/>
            <person name="Kim D."/>
            <person name="Ryu S."/>
            <person name="Kim W."/>
        </authorList>
    </citation>
    <scope>NUCLEOTIDE SEQUENCE [LARGE SCALE GENOMIC DNA]</scope>
    <source>
        <tissue evidence="2">Muscle</tissue>
    </source>
</reference>
<accession>A0A5B7EFE1</accession>
<sequence length="86" mass="9443">MRIKDGGDGGKGDDQGGGTILHEEGKGELGSVTREGKEEAVMVEKREKEREVEDERGMEDGDEVEVEKAEAEGRERGEHSKLKMLS</sequence>
<dbReference type="Proteomes" id="UP000324222">
    <property type="component" value="Unassembled WGS sequence"/>
</dbReference>
<evidence type="ECO:0000313" key="3">
    <source>
        <dbReference type="Proteomes" id="UP000324222"/>
    </source>
</evidence>
<protein>
    <submittedName>
        <fullName evidence="2">Uncharacterized protein</fullName>
    </submittedName>
</protein>
<feature type="compositionally biased region" description="Basic and acidic residues" evidence="1">
    <location>
        <begin position="66"/>
        <end position="86"/>
    </location>
</feature>
<dbReference type="EMBL" id="VSRR010002582">
    <property type="protein sequence ID" value="MPC32188.1"/>
    <property type="molecule type" value="Genomic_DNA"/>
</dbReference>
<name>A0A5B7EFE1_PORTR</name>
<comment type="caution">
    <text evidence="2">The sequence shown here is derived from an EMBL/GenBank/DDBJ whole genome shotgun (WGS) entry which is preliminary data.</text>
</comment>